<evidence type="ECO:0000256" key="5">
    <source>
        <dbReference type="SAM" id="Phobius"/>
    </source>
</evidence>
<dbReference type="PANTHER" id="PTHR12714">
    <property type="entry name" value="PROTEIN-S ISOPRENYLCYSTEINE O-METHYLTRANSFERASE"/>
    <property type="match status" value="1"/>
</dbReference>
<gene>
    <name evidence="6" type="ORF">ALE3EI_1873</name>
</gene>
<dbReference type="RefSeq" id="WP_186988061.1">
    <property type="nucleotide sequence ID" value="NZ_CP052909.1"/>
</dbReference>
<evidence type="ECO:0000313" key="7">
    <source>
        <dbReference type="Proteomes" id="UP000515514"/>
    </source>
</evidence>
<evidence type="ECO:0000256" key="2">
    <source>
        <dbReference type="ARBA" id="ARBA00022692"/>
    </source>
</evidence>
<dbReference type="InterPro" id="IPR007318">
    <property type="entry name" value="Phopholipid_MeTrfase"/>
</dbReference>
<dbReference type="GO" id="GO:0012505">
    <property type="term" value="C:endomembrane system"/>
    <property type="evidence" value="ECO:0007669"/>
    <property type="project" value="UniProtKB-SubCell"/>
</dbReference>
<dbReference type="PANTHER" id="PTHR12714:SF9">
    <property type="entry name" value="PROTEIN-S-ISOPRENYLCYSTEINE O-METHYLTRANSFERASE"/>
    <property type="match status" value="1"/>
</dbReference>
<name>A0A7G8PVQ4_9FLAO</name>
<keyword evidence="7" id="KW-1185">Reference proteome</keyword>
<dbReference type="GO" id="GO:0016740">
    <property type="term" value="F:transferase activity"/>
    <property type="evidence" value="ECO:0007669"/>
    <property type="project" value="UniProtKB-ARBA"/>
</dbReference>
<dbReference type="Pfam" id="PF04191">
    <property type="entry name" value="PEMT"/>
    <property type="match status" value="1"/>
</dbReference>
<dbReference type="Gene3D" id="1.20.120.1630">
    <property type="match status" value="1"/>
</dbReference>
<feature type="transmembrane region" description="Helical" evidence="5">
    <location>
        <begin position="6"/>
        <end position="25"/>
    </location>
</feature>
<dbReference type="AlphaFoldDB" id="A0A7G8PVQ4"/>
<protein>
    <recommendedName>
        <fullName evidence="8">Protein-S-isoprenylcysteine O-methyltransferase</fullName>
    </recommendedName>
</protein>
<keyword evidence="4 5" id="KW-0472">Membrane</keyword>
<evidence type="ECO:0000256" key="3">
    <source>
        <dbReference type="ARBA" id="ARBA00022989"/>
    </source>
</evidence>
<evidence type="ECO:0000256" key="1">
    <source>
        <dbReference type="ARBA" id="ARBA00004127"/>
    </source>
</evidence>
<dbReference type="KEGG" id="alti:ALE3EI_1873"/>
<feature type="transmembrane region" description="Helical" evidence="5">
    <location>
        <begin position="84"/>
        <end position="116"/>
    </location>
</feature>
<dbReference type="Proteomes" id="UP000515514">
    <property type="component" value="Chromosome"/>
</dbReference>
<comment type="subcellular location">
    <subcellularLocation>
        <location evidence="1">Endomembrane system</location>
        <topology evidence="1">Multi-pass membrane protein</topology>
    </subcellularLocation>
</comment>
<keyword evidence="2 5" id="KW-0812">Transmembrane</keyword>
<sequence>MRKELPYIIIQFILFALYFIDWSLVDFELPVWIKYVSLVFTFLGAAVIIFGVFHLNDTLTPFQTSAKNTNLVTRGIYKYVRHPIYLGLLLGMFAFSIYSVSLLKLLITIILGVVFYRKTNLEEKLMMRLHSQYKDYRDKTGRFFPKNRK</sequence>
<dbReference type="EMBL" id="CP052909">
    <property type="protein sequence ID" value="QNJ98420.1"/>
    <property type="molecule type" value="Genomic_DNA"/>
</dbReference>
<evidence type="ECO:0000256" key="4">
    <source>
        <dbReference type="ARBA" id="ARBA00023136"/>
    </source>
</evidence>
<reference evidence="6 7" key="1">
    <citation type="submission" date="2020-04" db="EMBL/GenBank/DDBJ databases">
        <title>Genome sequence of Altibacter aquimarinus strain ALE3EI.</title>
        <authorList>
            <person name="Oh H.-M."/>
            <person name="Jang D."/>
        </authorList>
    </citation>
    <scope>NUCLEOTIDE SEQUENCE [LARGE SCALE GENOMIC DNA]</scope>
    <source>
        <strain evidence="6 7">ALE3EI</strain>
    </source>
</reference>
<evidence type="ECO:0000313" key="6">
    <source>
        <dbReference type="EMBL" id="QNJ98420.1"/>
    </source>
</evidence>
<evidence type="ECO:0008006" key="8">
    <source>
        <dbReference type="Google" id="ProtNLM"/>
    </source>
</evidence>
<accession>A0A7G8PVQ4</accession>
<organism evidence="6 7">
    <name type="scientific">Constantimarinum furrinae</name>
    <dbReference type="NCBI Taxonomy" id="2562285"/>
    <lineage>
        <taxon>Bacteria</taxon>
        <taxon>Pseudomonadati</taxon>
        <taxon>Bacteroidota</taxon>
        <taxon>Flavobacteriia</taxon>
        <taxon>Flavobacteriales</taxon>
        <taxon>Flavobacteriaceae</taxon>
        <taxon>Altibacter/Constantimarinum group</taxon>
        <taxon>Constantimarinum</taxon>
    </lineage>
</organism>
<feature type="transmembrane region" description="Helical" evidence="5">
    <location>
        <begin position="32"/>
        <end position="53"/>
    </location>
</feature>
<keyword evidence="3 5" id="KW-1133">Transmembrane helix</keyword>
<proteinExistence type="predicted"/>